<dbReference type="InterPro" id="IPR005877">
    <property type="entry name" value="YSIRK_signal_dom"/>
</dbReference>
<dbReference type="Proteomes" id="UP001228446">
    <property type="component" value="Unassembled WGS sequence"/>
</dbReference>
<name>A0ABU1B874_9STRE</name>
<evidence type="ECO:0000256" key="1">
    <source>
        <dbReference type="ARBA" id="ARBA00022729"/>
    </source>
</evidence>
<evidence type="ECO:0000313" key="3">
    <source>
        <dbReference type="EMBL" id="MDQ8834087.1"/>
    </source>
</evidence>
<evidence type="ECO:0000313" key="4">
    <source>
        <dbReference type="Proteomes" id="UP001228446"/>
    </source>
</evidence>
<reference evidence="3 4" key="1">
    <citation type="submission" date="2023-08" db="EMBL/GenBank/DDBJ databases">
        <title>Streptococcus ruminantium-associated sheep mastitis outbreak detected in Italy is distinct from bovine isolates.</title>
        <authorList>
            <person name="Rosa M.N."/>
            <person name="Vezina B."/>
            <person name="Tola S."/>
        </authorList>
    </citation>
    <scope>NUCLEOTIDE SEQUENCE [LARGE SCALE GENOMIC DNA]</scope>
    <source>
        <strain evidence="3 4">OM6730</strain>
    </source>
</reference>
<keyword evidence="1" id="KW-0732">Signal</keyword>
<gene>
    <name evidence="3" type="ORF">RFF62_09935</name>
</gene>
<proteinExistence type="predicted"/>
<feature type="domain" description="YSIRK Gram-positive signal peptide" evidence="2">
    <location>
        <begin position="8"/>
        <end position="31"/>
    </location>
</feature>
<dbReference type="EMBL" id="JAVIBX010000058">
    <property type="protein sequence ID" value="MDQ8834087.1"/>
    <property type="molecule type" value="Genomic_DNA"/>
</dbReference>
<protein>
    <submittedName>
        <fullName evidence="3">YSIRK-type signal peptide-containing protein</fullName>
    </submittedName>
</protein>
<accession>A0ABU1B874</accession>
<dbReference type="RefSeq" id="WP_308938352.1">
    <property type="nucleotide sequence ID" value="NZ_JAVIBP010000047.1"/>
</dbReference>
<keyword evidence="4" id="KW-1185">Reference proteome</keyword>
<comment type="caution">
    <text evidence="3">The sequence shown here is derived from an EMBL/GenBank/DDBJ whole genome shotgun (WGS) entry which is preliminary data.</text>
</comment>
<evidence type="ECO:0000259" key="2">
    <source>
        <dbReference type="Pfam" id="PF04650"/>
    </source>
</evidence>
<organism evidence="3 4">
    <name type="scientific">Streptococcus ruminantium</name>
    <dbReference type="NCBI Taxonomy" id="1917441"/>
    <lineage>
        <taxon>Bacteria</taxon>
        <taxon>Bacillati</taxon>
        <taxon>Bacillota</taxon>
        <taxon>Bacilli</taxon>
        <taxon>Lactobacillales</taxon>
        <taxon>Streptococcaceae</taxon>
        <taxon>Streptococcus</taxon>
    </lineage>
</organism>
<sequence length="51" mass="5731">MNYRQNADKQRRYAIRKMSLCVGSVLIGFFFLAGQTSTVQAAEVGAKNSRF</sequence>
<dbReference type="Pfam" id="PF04650">
    <property type="entry name" value="YSIRK_signal"/>
    <property type="match status" value="1"/>
</dbReference>
<dbReference type="NCBIfam" id="TIGR01168">
    <property type="entry name" value="YSIRK_signal"/>
    <property type="match status" value="1"/>
</dbReference>